<organism evidence="2 3">
    <name type="scientific">Candidatus Arcanibacter lacustris</name>
    <dbReference type="NCBI Taxonomy" id="1607817"/>
    <lineage>
        <taxon>Bacteria</taxon>
        <taxon>Pseudomonadati</taxon>
        <taxon>Pseudomonadota</taxon>
        <taxon>Alphaproteobacteria</taxon>
        <taxon>Rickettsiales</taxon>
        <taxon>Candidatus Arcanibacter</taxon>
    </lineage>
</organism>
<sequence>MKTTYNHNLDNYNLGKKRGFADFGDGDLNQENIEREELYYTKKHISSEDKKEGNSPDGYTSVELIDDSGATPISDADRQSSVATVENDSQSSEVDHFIPMPGANLQAHHTEDYGFYDEEEDELIGIFGGLNVENLENLENNRGFAAINMQNATDEDYSARIMGASCIPFAVGHHSI</sequence>
<evidence type="ECO:0000313" key="3">
    <source>
        <dbReference type="Proteomes" id="UP000033358"/>
    </source>
</evidence>
<dbReference type="EMBL" id="JYHA01000035">
    <property type="protein sequence ID" value="KKB96656.1"/>
    <property type="molecule type" value="Genomic_DNA"/>
</dbReference>
<name>A0A0F5MPN3_9RICK</name>
<feature type="compositionally biased region" description="Basic and acidic residues" evidence="1">
    <location>
        <begin position="42"/>
        <end position="54"/>
    </location>
</feature>
<dbReference type="Proteomes" id="UP000033358">
    <property type="component" value="Unassembled WGS sequence"/>
</dbReference>
<dbReference type="AlphaFoldDB" id="A0A0F5MPN3"/>
<evidence type="ECO:0000313" key="2">
    <source>
        <dbReference type="EMBL" id="KKB96656.1"/>
    </source>
</evidence>
<gene>
    <name evidence="2" type="ORF">SZ25_00272</name>
</gene>
<comment type="caution">
    <text evidence="2">The sequence shown here is derived from an EMBL/GenBank/DDBJ whole genome shotgun (WGS) entry which is preliminary data.</text>
</comment>
<feature type="region of interest" description="Disordered" evidence="1">
    <location>
        <begin position="42"/>
        <end position="91"/>
    </location>
</feature>
<evidence type="ECO:0000256" key="1">
    <source>
        <dbReference type="SAM" id="MobiDB-lite"/>
    </source>
</evidence>
<proteinExistence type="predicted"/>
<keyword evidence="3" id="KW-1185">Reference proteome</keyword>
<protein>
    <submittedName>
        <fullName evidence="2">Uncharacterized protein</fullName>
    </submittedName>
</protein>
<feature type="compositionally biased region" description="Polar residues" evidence="1">
    <location>
        <begin position="79"/>
        <end position="91"/>
    </location>
</feature>
<reference evidence="2 3" key="1">
    <citation type="submission" date="2015-02" db="EMBL/GenBank/DDBJ databases">
        <title>Single cell genomics of a rare environmental alphaproteobacterium provides unique insights into Rickettsiaceae evolution.</title>
        <authorList>
            <person name="Martijn J."/>
            <person name="Schulz F."/>
            <person name="Zaremba-Niedzwiedzka K."/>
            <person name="Viklund J."/>
            <person name="Stepanauskas R."/>
            <person name="Andersson S.G.E."/>
            <person name="Horn M."/>
            <person name="Guy L."/>
            <person name="Ettema T.J.G."/>
        </authorList>
    </citation>
    <scope>NUCLEOTIDE SEQUENCE [LARGE SCALE GENOMIC DNA]</scope>
    <source>
        <strain evidence="2 3">SCGC AAA041-L04</strain>
    </source>
</reference>
<accession>A0A0F5MPN3</accession>